<accession>A0A9P6SRA0</accession>
<evidence type="ECO:0000259" key="4">
    <source>
        <dbReference type="Pfam" id="PF20147"/>
    </source>
</evidence>
<sequence length="108" mass="12226">MTKELKLFCIIDEGSRAFSVTVSTEDSVDDLKKKIKSEKPITFSGVEADELTLWRAVVPEKSDDEAVSLENIEKKKKLNERALIGNLNKFKGWPKLTAQEAYIIIEQP</sequence>
<dbReference type="GO" id="GO:0043657">
    <property type="term" value="C:host cell"/>
    <property type="evidence" value="ECO:0007669"/>
    <property type="project" value="UniProtKB-SubCell"/>
</dbReference>
<dbReference type="InterPro" id="IPR045379">
    <property type="entry name" value="Crinkler_N"/>
</dbReference>
<evidence type="ECO:0000256" key="1">
    <source>
        <dbReference type="ARBA" id="ARBA00004340"/>
    </source>
</evidence>
<keyword evidence="6" id="KW-1185">Reference proteome</keyword>
<dbReference type="GO" id="GO:0005576">
    <property type="term" value="C:extracellular region"/>
    <property type="evidence" value="ECO:0007669"/>
    <property type="project" value="UniProtKB-SubCell"/>
</dbReference>
<feature type="non-terminal residue" evidence="5">
    <location>
        <position position="108"/>
    </location>
</feature>
<evidence type="ECO:0000313" key="5">
    <source>
        <dbReference type="EMBL" id="KAF9992618.1"/>
    </source>
</evidence>
<gene>
    <name evidence="5" type="ORF">BGZ80_008483</name>
</gene>
<evidence type="ECO:0000313" key="6">
    <source>
        <dbReference type="Proteomes" id="UP000703661"/>
    </source>
</evidence>
<protein>
    <recommendedName>
        <fullName evidence="4">Crinkler effector protein N-terminal domain-containing protein</fullName>
    </recommendedName>
</protein>
<name>A0A9P6SRA0_9FUNG</name>
<dbReference type="AlphaFoldDB" id="A0A9P6SRA0"/>
<reference evidence="5" key="1">
    <citation type="journal article" date="2020" name="Fungal Divers.">
        <title>Resolving the Mortierellaceae phylogeny through synthesis of multi-gene phylogenetics and phylogenomics.</title>
        <authorList>
            <person name="Vandepol N."/>
            <person name="Liber J."/>
            <person name="Desiro A."/>
            <person name="Na H."/>
            <person name="Kennedy M."/>
            <person name="Barry K."/>
            <person name="Grigoriev I.V."/>
            <person name="Miller A.N."/>
            <person name="O'Donnell K."/>
            <person name="Stajich J.E."/>
            <person name="Bonito G."/>
        </authorList>
    </citation>
    <scope>NUCLEOTIDE SEQUENCE</scope>
    <source>
        <strain evidence="5">NRRL 2769</strain>
    </source>
</reference>
<comment type="subcellular location">
    <subcellularLocation>
        <location evidence="1">Host cell</location>
    </subcellularLocation>
    <subcellularLocation>
        <location evidence="2">Secreted</location>
    </subcellularLocation>
</comment>
<dbReference type="EMBL" id="JAAAID010004603">
    <property type="protein sequence ID" value="KAF9992618.1"/>
    <property type="molecule type" value="Genomic_DNA"/>
</dbReference>
<evidence type="ECO:0000256" key="3">
    <source>
        <dbReference type="ARBA" id="ARBA00022525"/>
    </source>
</evidence>
<dbReference type="Pfam" id="PF20147">
    <property type="entry name" value="Crinkler"/>
    <property type="match status" value="1"/>
</dbReference>
<keyword evidence="3" id="KW-0964">Secreted</keyword>
<feature type="domain" description="Crinkler effector protein N-terminal" evidence="4">
    <location>
        <begin position="5"/>
        <end position="82"/>
    </location>
</feature>
<dbReference type="OrthoDB" id="2673191at2759"/>
<organism evidence="5 6">
    <name type="scientific">Entomortierella chlamydospora</name>
    <dbReference type="NCBI Taxonomy" id="101097"/>
    <lineage>
        <taxon>Eukaryota</taxon>
        <taxon>Fungi</taxon>
        <taxon>Fungi incertae sedis</taxon>
        <taxon>Mucoromycota</taxon>
        <taxon>Mortierellomycotina</taxon>
        <taxon>Mortierellomycetes</taxon>
        <taxon>Mortierellales</taxon>
        <taxon>Mortierellaceae</taxon>
        <taxon>Entomortierella</taxon>
    </lineage>
</organism>
<evidence type="ECO:0000256" key="2">
    <source>
        <dbReference type="ARBA" id="ARBA00004613"/>
    </source>
</evidence>
<dbReference type="Proteomes" id="UP000703661">
    <property type="component" value="Unassembled WGS sequence"/>
</dbReference>
<comment type="caution">
    <text evidence="5">The sequence shown here is derived from an EMBL/GenBank/DDBJ whole genome shotgun (WGS) entry which is preliminary data.</text>
</comment>
<proteinExistence type="predicted"/>